<evidence type="ECO:0000313" key="1">
    <source>
        <dbReference type="EMBL" id="KYG00955.1"/>
    </source>
</evidence>
<dbReference type="EMBL" id="JEMC01000938">
    <property type="protein sequence ID" value="KYG00955.1"/>
    <property type="molecule type" value="Genomic_DNA"/>
</dbReference>
<sequence length="606" mass="65953">MSADTGIDIPGPMSAALHRFSRGFLPSSVLQRELIELRAMGSERSLIPRRLHVEGDVLLVTCEVDSPDASLRGTALEDLSRLRLEGACEDGTRFSARVAAMLSLEWRTARIARAVLSCDDWRIGRPAARPMLWGGITDVELPSGRGNLRLTTAEGHVSEDDYCLRGQRYTYYLIRHQRERGDVRWLVAVDPRGATELDRDIFRRDLRSIAFCFGRPFRVGVLHGLSEDGGRAGFVKIGAEEHLAGRRRALSPVPPARRAAEASWPVALFEAISRYSVRPDAREAALTTAIASYVEALHETSADGAGLKLLRGALAAARLVLDGKAVQRADRERWKSCVQHADMLKAQGGALLSNKLLAALRSAEQARASTLIDAAFSAVGLSLLQEMEDAITAVASSLLAEDGVARPDERSAAILGSVLVALVAKAVGYEGPICGWERPPFEDSCEPAGEWWPVKKSAGDLVGRFSADAPGHTGPRGARPHWPHFSESKVPIEGPVAMIASFAEELEERTDGLVIASVKPLTHVPGEPAAFDFVLAPAGKPKSEVRLLVIHETGRGEVRITDWDGEEHTLGEEERLATFLDELAHRRDTGELVRRLRAAAREPPEP</sequence>
<dbReference type="AlphaFoldDB" id="A0A150T1A4"/>
<gene>
    <name evidence="1" type="ORF">BE18_38545</name>
</gene>
<name>A0A150T1A4_SORCE</name>
<reference evidence="1 2" key="1">
    <citation type="submission" date="2014-02" db="EMBL/GenBank/DDBJ databases">
        <title>The small core and large imbalanced accessory genome model reveals a collaborative survival strategy of Sorangium cellulosum strains in nature.</title>
        <authorList>
            <person name="Han K."/>
            <person name="Peng R."/>
            <person name="Blom J."/>
            <person name="Li Y.-Z."/>
        </authorList>
    </citation>
    <scope>NUCLEOTIDE SEQUENCE [LARGE SCALE GENOMIC DNA]</scope>
    <source>
        <strain evidence="1 2">So0149</strain>
    </source>
</reference>
<proteinExistence type="predicted"/>
<comment type="caution">
    <text evidence="1">The sequence shown here is derived from an EMBL/GenBank/DDBJ whole genome shotgun (WGS) entry which is preliminary data.</text>
</comment>
<evidence type="ECO:0000313" key="2">
    <source>
        <dbReference type="Proteomes" id="UP000075515"/>
    </source>
</evidence>
<organism evidence="1 2">
    <name type="scientific">Sorangium cellulosum</name>
    <name type="common">Polyangium cellulosum</name>
    <dbReference type="NCBI Taxonomy" id="56"/>
    <lineage>
        <taxon>Bacteria</taxon>
        <taxon>Pseudomonadati</taxon>
        <taxon>Myxococcota</taxon>
        <taxon>Polyangia</taxon>
        <taxon>Polyangiales</taxon>
        <taxon>Polyangiaceae</taxon>
        <taxon>Sorangium</taxon>
    </lineage>
</organism>
<protein>
    <submittedName>
        <fullName evidence="1">Uncharacterized protein</fullName>
    </submittedName>
</protein>
<dbReference type="Proteomes" id="UP000075515">
    <property type="component" value="Unassembled WGS sequence"/>
</dbReference>
<accession>A0A150T1A4</accession>